<feature type="transmembrane region" description="Helical" evidence="1">
    <location>
        <begin position="6"/>
        <end position="24"/>
    </location>
</feature>
<dbReference type="EMBL" id="QICH01000003">
    <property type="protein sequence ID" value="PXF62929.1"/>
    <property type="molecule type" value="Genomic_DNA"/>
</dbReference>
<dbReference type="OrthoDB" id="5740155at2"/>
<feature type="domain" description="DUF2489" evidence="2">
    <location>
        <begin position="13"/>
        <end position="143"/>
    </location>
</feature>
<protein>
    <submittedName>
        <fullName evidence="3">DUF2489 domain-containing protein</fullName>
    </submittedName>
</protein>
<keyword evidence="1" id="KW-0472">Membrane</keyword>
<keyword evidence="1" id="KW-1133">Transmembrane helix</keyword>
<dbReference type="AlphaFoldDB" id="A0A318D9T8"/>
<evidence type="ECO:0000256" key="1">
    <source>
        <dbReference type="SAM" id="Phobius"/>
    </source>
</evidence>
<keyword evidence="4" id="KW-1185">Reference proteome</keyword>
<dbReference type="Pfam" id="PF10675">
    <property type="entry name" value="DUF2489"/>
    <property type="match status" value="1"/>
</dbReference>
<reference evidence="3 4" key="1">
    <citation type="submission" date="2018-05" db="EMBL/GenBank/DDBJ databases">
        <title>Kangiella spongicola genome sequence.</title>
        <authorList>
            <person name="Maclea K.S."/>
            <person name="Goen A.E."/>
            <person name="Kelley C."/>
            <person name="Underriner A."/>
            <person name="Silverwood T."/>
            <person name="Trachtenberg A.M."/>
        </authorList>
    </citation>
    <scope>NUCLEOTIDE SEQUENCE [LARGE SCALE GENOMIC DNA]</scope>
    <source>
        <strain evidence="3 4">ATCC BAA-2076</strain>
    </source>
</reference>
<evidence type="ECO:0000259" key="2">
    <source>
        <dbReference type="Pfam" id="PF10675"/>
    </source>
</evidence>
<gene>
    <name evidence="3" type="ORF">DL796_11210</name>
</gene>
<dbReference type="Proteomes" id="UP000247689">
    <property type="component" value="Unassembled WGS sequence"/>
</dbReference>
<organism evidence="3 4">
    <name type="scientific">Kangiella spongicola</name>
    <dbReference type="NCBI Taxonomy" id="796379"/>
    <lineage>
        <taxon>Bacteria</taxon>
        <taxon>Pseudomonadati</taxon>
        <taxon>Pseudomonadota</taxon>
        <taxon>Gammaproteobacteria</taxon>
        <taxon>Kangiellales</taxon>
        <taxon>Kangiellaceae</taxon>
        <taxon>Kangiella</taxon>
    </lineage>
</organism>
<accession>A0A318D9T8</accession>
<keyword evidence="1" id="KW-0812">Transmembrane</keyword>
<evidence type="ECO:0000313" key="3">
    <source>
        <dbReference type="EMBL" id="PXF62929.1"/>
    </source>
</evidence>
<evidence type="ECO:0000313" key="4">
    <source>
        <dbReference type="Proteomes" id="UP000247689"/>
    </source>
</evidence>
<dbReference type="InterPro" id="IPR019617">
    <property type="entry name" value="DUF2489"/>
</dbReference>
<proteinExistence type="predicted"/>
<sequence length="163" mass="18811">MIYFYYIASFITLVLAIYACYLLIKLKKQKASLASSKSDFELKEHDKVASVVDSISSISKAMQQEQCPTIEGCIRLKVLIDQLRLDDLSRKPFEVFYTVYDKTSHIPTHEAWGKLEKRQKMAYTLEMNKIEVEHQEEIKKAVDTTVEKFSKAKEPLYTNIGSS</sequence>
<comment type="caution">
    <text evidence="3">The sequence shown here is derived from an EMBL/GenBank/DDBJ whole genome shotgun (WGS) entry which is preliminary data.</text>
</comment>
<name>A0A318D9T8_9GAMM</name>